<evidence type="ECO:0000313" key="2">
    <source>
        <dbReference type="Proteomes" id="UP001374584"/>
    </source>
</evidence>
<organism evidence="1 2">
    <name type="scientific">Phaseolus coccineus</name>
    <name type="common">Scarlet runner bean</name>
    <name type="synonym">Phaseolus multiflorus</name>
    <dbReference type="NCBI Taxonomy" id="3886"/>
    <lineage>
        <taxon>Eukaryota</taxon>
        <taxon>Viridiplantae</taxon>
        <taxon>Streptophyta</taxon>
        <taxon>Embryophyta</taxon>
        <taxon>Tracheophyta</taxon>
        <taxon>Spermatophyta</taxon>
        <taxon>Magnoliopsida</taxon>
        <taxon>eudicotyledons</taxon>
        <taxon>Gunneridae</taxon>
        <taxon>Pentapetalae</taxon>
        <taxon>rosids</taxon>
        <taxon>fabids</taxon>
        <taxon>Fabales</taxon>
        <taxon>Fabaceae</taxon>
        <taxon>Papilionoideae</taxon>
        <taxon>50 kb inversion clade</taxon>
        <taxon>NPAAA clade</taxon>
        <taxon>indigoferoid/millettioid clade</taxon>
        <taxon>Phaseoleae</taxon>
        <taxon>Phaseolus</taxon>
    </lineage>
</organism>
<reference evidence="1 2" key="1">
    <citation type="submission" date="2024-01" db="EMBL/GenBank/DDBJ databases">
        <title>The genomes of 5 underutilized Papilionoideae crops provide insights into root nodulation and disease resistanc.</title>
        <authorList>
            <person name="Jiang F."/>
        </authorList>
    </citation>
    <scope>NUCLEOTIDE SEQUENCE [LARGE SCALE GENOMIC DNA]</scope>
    <source>
        <strain evidence="1">JINMINGXINNONG_FW02</strain>
        <tissue evidence="1">Leaves</tissue>
    </source>
</reference>
<sequence>MGRLGFYLLHGGCDGGVEWVCGDNDCCGVITIASCIIQGCLGFYLLHGGCSGGVEWVGGGNGCGNGTIAAHCII</sequence>
<protein>
    <submittedName>
        <fullName evidence="1">Uncharacterized protein</fullName>
    </submittedName>
</protein>
<evidence type="ECO:0000313" key="1">
    <source>
        <dbReference type="EMBL" id="KAK7347089.1"/>
    </source>
</evidence>
<dbReference type="EMBL" id="JAYMYR010000008">
    <property type="protein sequence ID" value="KAK7347089.1"/>
    <property type="molecule type" value="Genomic_DNA"/>
</dbReference>
<comment type="caution">
    <text evidence="1">The sequence shown here is derived from an EMBL/GenBank/DDBJ whole genome shotgun (WGS) entry which is preliminary data.</text>
</comment>
<gene>
    <name evidence="1" type="ORF">VNO80_21616</name>
</gene>
<proteinExistence type="predicted"/>
<accession>A0AAN9QTH8</accession>
<dbReference type="AlphaFoldDB" id="A0AAN9QTH8"/>
<keyword evidence="2" id="KW-1185">Reference proteome</keyword>
<name>A0AAN9QTH8_PHACN</name>
<dbReference type="Proteomes" id="UP001374584">
    <property type="component" value="Unassembled WGS sequence"/>
</dbReference>